<protein>
    <recommendedName>
        <fullName evidence="3">Glycosyltransferase</fullName>
    </recommendedName>
</protein>
<gene>
    <name evidence="1" type="ORF">HG15A2_40300</name>
</gene>
<evidence type="ECO:0008006" key="3">
    <source>
        <dbReference type="Google" id="ProtNLM"/>
    </source>
</evidence>
<name>A0A517N0M5_9BACT</name>
<evidence type="ECO:0000313" key="1">
    <source>
        <dbReference type="EMBL" id="QDT00690.1"/>
    </source>
</evidence>
<dbReference type="AlphaFoldDB" id="A0A517N0M5"/>
<sequence length="595" mass="66658">MSRFLLIDHGLSRVGGHNFQYAVDMLSAAQQQGYQPVLATHQSLSPDLFPDEWTVIPAFDYHALKAHQLGVDGRSRYAVDLEGRPLAKNGPSLVIRPLERWRQQRRLNQLQHFVDGCEQVFDQIGWNAEDRVFLPTLREFDFLGLVRFLQAHPESAQLDWHMQFHFDAFKGRETEHADQQERRLRFDRQVNTARQAVPEHRFNFYATTQAMCRQYNLLGVGQFKHLPYPVGDVFRAKNETKELKRPLRVSCAGMVRREKYGYSLTNFLRDTADLLQSGDMQLAVQINPKRVRRHLGKAGLGTAKVSECSAVEDSSPVVVVKHPLSSEEYVEFIRGSDIGLFLYDSERYHSRASGILLEMLSSGVPIIVPGGCWLADQIQGEQYDHAQQVLTDANLSIDADLPQVWATEASGRVASATAEVPETVSGEVSITGSQHAILTWNWDSKDVAGQYVQIKASTHDTQGNVLGSEQVFTCGVAPDTTARPGVLISIPERTSKLRIELSNAFANRTMELDDLQLSFVRAASKKVPIGRVGLIAAEPEQIPGLLREMTQHIEHYRDSAQAFSGAYGEKHAPERTLEILDANSQARQRPAPLAA</sequence>
<evidence type="ECO:0000313" key="2">
    <source>
        <dbReference type="Proteomes" id="UP000319852"/>
    </source>
</evidence>
<accession>A0A517N0M5</accession>
<dbReference type="KEGG" id="amob:HG15A2_40300"/>
<proteinExistence type="predicted"/>
<dbReference type="OrthoDB" id="269113at2"/>
<dbReference type="RefSeq" id="WP_145062349.1">
    <property type="nucleotide sequence ID" value="NZ_CP036263.1"/>
</dbReference>
<reference evidence="1 2" key="1">
    <citation type="submission" date="2019-02" db="EMBL/GenBank/DDBJ databases">
        <title>Deep-cultivation of Planctomycetes and their phenomic and genomic characterization uncovers novel biology.</title>
        <authorList>
            <person name="Wiegand S."/>
            <person name="Jogler M."/>
            <person name="Boedeker C."/>
            <person name="Pinto D."/>
            <person name="Vollmers J."/>
            <person name="Rivas-Marin E."/>
            <person name="Kohn T."/>
            <person name="Peeters S.H."/>
            <person name="Heuer A."/>
            <person name="Rast P."/>
            <person name="Oberbeckmann S."/>
            <person name="Bunk B."/>
            <person name="Jeske O."/>
            <person name="Meyerdierks A."/>
            <person name="Storesund J.E."/>
            <person name="Kallscheuer N."/>
            <person name="Luecker S."/>
            <person name="Lage O.M."/>
            <person name="Pohl T."/>
            <person name="Merkel B.J."/>
            <person name="Hornburger P."/>
            <person name="Mueller R.-W."/>
            <person name="Bruemmer F."/>
            <person name="Labrenz M."/>
            <person name="Spormann A.M."/>
            <person name="Op den Camp H."/>
            <person name="Overmann J."/>
            <person name="Amann R."/>
            <person name="Jetten M.S.M."/>
            <person name="Mascher T."/>
            <person name="Medema M.H."/>
            <person name="Devos D.P."/>
            <person name="Kaster A.-K."/>
            <person name="Ovreas L."/>
            <person name="Rohde M."/>
            <person name="Galperin M.Y."/>
            <person name="Jogler C."/>
        </authorList>
    </citation>
    <scope>NUCLEOTIDE SEQUENCE [LARGE SCALE GENOMIC DNA]</scope>
    <source>
        <strain evidence="1 2">HG15A2</strain>
    </source>
</reference>
<keyword evidence="2" id="KW-1185">Reference proteome</keyword>
<dbReference type="Proteomes" id="UP000319852">
    <property type="component" value="Chromosome"/>
</dbReference>
<organism evidence="1 2">
    <name type="scientific">Adhaeretor mobilis</name>
    <dbReference type="NCBI Taxonomy" id="1930276"/>
    <lineage>
        <taxon>Bacteria</taxon>
        <taxon>Pseudomonadati</taxon>
        <taxon>Planctomycetota</taxon>
        <taxon>Planctomycetia</taxon>
        <taxon>Pirellulales</taxon>
        <taxon>Lacipirellulaceae</taxon>
        <taxon>Adhaeretor</taxon>
    </lineage>
</organism>
<dbReference type="EMBL" id="CP036263">
    <property type="protein sequence ID" value="QDT00690.1"/>
    <property type="molecule type" value="Genomic_DNA"/>
</dbReference>